<feature type="transmembrane region" description="Helical" evidence="6">
    <location>
        <begin position="23"/>
        <end position="42"/>
    </location>
</feature>
<evidence type="ECO:0000313" key="7">
    <source>
        <dbReference type="EMBL" id="MDQ0895421.1"/>
    </source>
</evidence>
<feature type="transmembrane region" description="Helical" evidence="6">
    <location>
        <begin position="161"/>
        <end position="183"/>
    </location>
</feature>
<feature type="transmembrane region" description="Helical" evidence="6">
    <location>
        <begin position="399"/>
        <end position="420"/>
    </location>
</feature>
<feature type="transmembrane region" description="Helical" evidence="6">
    <location>
        <begin position="189"/>
        <end position="208"/>
    </location>
</feature>
<evidence type="ECO:0000256" key="6">
    <source>
        <dbReference type="SAM" id="Phobius"/>
    </source>
</evidence>
<feature type="transmembrane region" description="Helical" evidence="6">
    <location>
        <begin position="262"/>
        <end position="291"/>
    </location>
</feature>
<evidence type="ECO:0000256" key="5">
    <source>
        <dbReference type="ARBA" id="ARBA00023136"/>
    </source>
</evidence>
<keyword evidence="3 6" id="KW-0812">Transmembrane</keyword>
<evidence type="ECO:0000313" key="8">
    <source>
        <dbReference type="Proteomes" id="UP001239083"/>
    </source>
</evidence>
<accession>A0ABU0RDT5</accession>
<dbReference type="PANTHER" id="PTHR30250:SF11">
    <property type="entry name" value="O-ANTIGEN TRANSPORTER-RELATED"/>
    <property type="match status" value="1"/>
</dbReference>
<reference evidence="7 8" key="1">
    <citation type="submission" date="2023-07" db="EMBL/GenBank/DDBJ databases">
        <title>Comparative genomics of wheat-associated soil bacteria to identify genetic determinants of phenazine resistance.</title>
        <authorList>
            <person name="Mouncey N."/>
        </authorList>
    </citation>
    <scope>NUCLEOTIDE SEQUENCE [LARGE SCALE GENOMIC DNA]</scope>
    <source>
        <strain evidence="7 8">V3I3</strain>
    </source>
</reference>
<sequence length="437" mass="45160">MNMEEPPADHTVEAPQPRAGRTGLLLVLAATAIAGISGYAITWLVPRVVGFGDYAGFAVFWSLLFLIASALSGIQQEITRATERGVRDASGAPRSRARTAVFALGAVVVVVVVVASTSALWGRAFPEASDALIWPLLVGAAASVFVAALTGTLYGVHRWKAIFWIVVVEAAVRLAAIGVALAFDADIAVLAWAVVLPFPLAFVTVWLASRRALVGTSLDVGYRQLTWNVARTIVAAASMGLMVSGFPFVLALTAGAESAETLGLVVIATTLVRAPLIVTAMALQSYLIVFFRERRSAILGSFLAIEGGVVAVGGLLGVVGWLAGPAVFGLLFPGQPVPDGWFIAALVFSSALLAGLCVSAPAVLARSDHAAYTTGWLLAALVTIVLLMLPIGFLERTTLALLLGPVAGLSVHATSIVAAARNVPGDGSAAPVGLPRI</sequence>
<feature type="transmembrane region" description="Helical" evidence="6">
    <location>
        <begin position="229"/>
        <end position="250"/>
    </location>
</feature>
<evidence type="ECO:0000256" key="1">
    <source>
        <dbReference type="ARBA" id="ARBA00004651"/>
    </source>
</evidence>
<comment type="subcellular location">
    <subcellularLocation>
        <location evidence="1">Cell membrane</location>
        <topology evidence="1">Multi-pass membrane protein</topology>
    </subcellularLocation>
</comment>
<feature type="transmembrane region" description="Helical" evidence="6">
    <location>
        <begin position="341"/>
        <end position="364"/>
    </location>
</feature>
<feature type="transmembrane region" description="Helical" evidence="6">
    <location>
        <begin position="298"/>
        <end position="321"/>
    </location>
</feature>
<comment type="caution">
    <text evidence="7">The sequence shown here is derived from an EMBL/GenBank/DDBJ whole genome shotgun (WGS) entry which is preliminary data.</text>
</comment>
<gene>
    <name evidence="7" type="ORF">QFZ26_002976</name>
</gene>
<dbReference type="PANTHER" id="PTHR30250">
    <property type="entry name" value="PST FAMILY PREDICTED COLANIC ACID TRANSPORTER"/>
    <property type="match status" value="1"/>
</dbReference>
<evidence type="ECO:0000256" key="2">
    <source>
        <dbReference type="ARBA" id="ARBA00022475"/>
    </source>
</evidence>
<dbReference type="InterPro" id="IPR050833">
    <property type="entry name" value="Poly_Biosynth_Transport"/>
</dbReference>
<keyword evidence="4 6" id="KW-1133">Transmembrane helix</keyword>
<protein>
    <submittedName>
        <fullName evidence="7">O-antigen/teichoic acid export membrane protein</fullName>
    </submittedName>
</protein>
<name>A0ABU0RDT5_9MICO</name>
<feature type="transmembrane region" description="Helical" evidence="6">
    <location>
        <begin position="133"/>
        <end position="154"/>
    </location>
</feature>
<organism evidence="7 8">
    <name type="scientific">Agromyces ramosus</name>
    <dbReference type="NCBI Taxonomy" id="33879"/>
    <lineage>
        <taxon>Bacteria</taxon>
        <taxon>Bacillati</taxon>
        <taxon>Actinomycetota</taxon>
        <taxon>Actinomycetes</taxon>
        <taxon>Micrococcales</taxon>
        <taxon>Microbacteriaceae</taxon>
        <taxon>Agromyces</taxon>
    </lineage>
</organism>
<evidence type="ECO:0000256" key="4">
    <source>
        <dbReference type="ARBA" id="ARBA00022989"/>
    </source>
</evidence>
<feature type="transmembrane region" description="Helical" evidence="6">
    <location>
        <begin position="54"/>
        <end position="74"/>
    </location>
</feature>
<keyword evidence="2" id="KW-1003">Cell membrane</keyword>
<keyword evidence="5 6" id="KW-0472">Membrane</keyword>
<keyword evidence="8" id="KW-1185">Reference proteome</keyword>
<feature type="transmembrane region" description="Helical" evidence="6">
    <location>
        <begin position="100"/>
        <end position="121"/>
    </location>
</feature>
<dbReference type="EMBL" id="JAUSYY010000001">
    <property type="protein sequence ID" value="MDQ0895421.1"/>
    <property type="molecule type" value="Genomic_DNA"/>
</dbReference>
<evidence type="ECO:0000256" key="3">
    <source>
        <dbReference type="ARBA" id="ARBA00022692"/>
    </source>
</evidence>
<feature type="transmembrane region" description="Helical" evidence="6">
    <location>
        <begin position="376"/>
        <end position="393"/>
    </location>
</feature>
<dbReference type="Proteomes" id="UP001239083">
    <property type="component" value="Unassembled WGS sequence"/>
</dbReference>
<proteinExistence type="predicted"/>